<reference evidence="3" key="1">
    <citation type="journal article" date="2017" name="Nat. Ecol. Evol.">
        <title>Genome expansion and lineage-specific genetic innovations in the forest pathogenic fungi Armillaria.</title>
        <authorList>
            <person name="Sipos G."/>
            <person name="Prasanna A.N."/>
            <person name="Walter M.C."/>
            <person name="O'Connor E."/>
            <person name="Balint B."/>
            <person name="Krizsan K."/>
            <person name="Kiss B."/>
            <person name="Hess J."/>
            <person name="Varga T."/>
            <person name="Slot J."/>
            <person name="Riley R."/>
            <person name="Boka B."/>
            <person name="Rigling D."/>
            <person name="Barry K."/>
            <person name="Lee J."/>
            <person name="Mihaltcheva S."/>
            <person name="LaButti K."/>
            <person name="Lipzen A."/>
            <person name="Waldron R."/>
            <person name="Moloney N.M."/>
            <person name="Sperisen C."/>
            <person name="Kredics L."/>
            <person name="Vagvoelgyi C."/>
            <person name="Patrignani A."/>
            <person name="Fitzpatrick D."/>
            <person name="Nagy I."/>
            <person name="Doyle S."/>
            <person name="Anderson J.B."/>
            <person name="Grigoriev I.V."/>
            <person name="Gueldener U."/>
            <person name="Muensterkoetter M."/>
            <person name="Nagy L.G."/>
        </authorList>
    </citation>
    <scope>NUCLEOTIDE SEQUENCE [LARGE SCALE GENOMIC DNA]</scope>
    <source>
        <strain evidence="3">28-4</strain>
    </source>
</reference>
<keyword evidence="3" id="KW-1185">Reference proteome</keyword>
<dbReference type="SUPFAM" id="SSF52047">
    <property type="entry name" value="RNI-like"/>
    <property type="match status" value="1"/>
</dbReference>
<dbReference type="AlphaFoldDB" id="A0A2H3CKP2"/>
<evidence type="ECO:0000313" key="3">
    <source>
        <dbReference type="Proteomes" id="UP000218334"/>
    </source>
</evidence>
<feature type="coiled-coil region" evidence="1">
    <location>
        <begin position="21"/>
        <end position="55"/>
    </location>
</feature>
<protein>
    <submittedName>
        <fullName evidence="2">Uncharacterized protein</fullName>
    </submittedName>
</protein>
<dbReference type="Proteomes" id="UP000218334">
    <property type="component" value="Unassembled WGS sequence"/>
</dbReference>
<organism evidence="2 3">
    <name type="scientific">Armillaria solidipes</name>
    <dbReference type="NCBI Taxonomy" id="1076256"/>
    <lineage>
        <taxon>Eukaryota</taxon>
        <taxon>Fungi</taxon>
        <taxon>Dikarya</taxon>
        <taxon>Basidiomycota</taxon>
        <taxon>Agaricomycotina</taxon>
        <taxon>Agaricomycetes</taxon>
        <taxon>Agaricomycetidae</taxon>
        <taxon>Agaricales</taxon>
        <taxon>Marasmiineae</taxon>
        <taxon>Physalacriaceae</taxon>
        <taxon>Armillaria</taxon>
    </lineage>
</organism>
<sequence>MTQTNVMSLLGTNHVPTEEERRVIEQSLDDHRSELADLQDEITELQQTLNARLSAARKVQDIIGAHRMLLENSPMRTLLPEILGEIFEAYCDLYPLPDFSYWDYRRRNTLMKSRMELLHVCRRWRTIALSTPRIWLAFPLFARKSPLNDPTFNEEMVDLWLASSRRVPLDIYASYNEDSPDYTATHLISQIHRCRRLNLEFQFHHKRLESITWLTLPTAPMLTVLYFHSDRWADAGMIAWASQLFPALPNLTDLDFNGPACVLSNASLDALKILRCTLMNPEQFVGALKGLPLLEEMHVGHMPDAAAPTSSAIHKSLKVLDIRWDPSELDAIPNLLRQLTLPALESLEIHDRFVPPKDIMDFLTRSACSLITLRMAPNTNRRPRSDNSEHDILPCLQMEQNQSLKRLFIHAPNDSLTVYIKGLSPEILEYLKGPGLPHLAEIGFTTSTENISVVREVIKCREAMYKENLVKSMLSRVEIVLSSTDQWFSGKAKKDDIKRASESLRDLGVSIELRSCEALF</sequence>
<keyword evidence="1" id="KW-0175">Coiled coil</keyword>
<evidence type="ECO:0000313" key="2">
    <source>
        <dbReference type="EMBL" id="PBK76703.1"/>
    </source>
</evidence>
<proteinExistence type="predicted"/>
<accession>A0A2H3CKP2</accession>
<dbReference type="STRING" id="1076256.A0A2H3CKP2"/>
<dbReference type="InterPro" id="IPR032675">
    <property type="entry name" value="LRR_dom_sf"/>
</dbReference>
<name>A0A2H3CKP2_9AGAR</name>
<gene>
    <name evidence="2" type="ORF">ARMSODRAFT_239713</name>
</gene>
<dbReference type="Gene3D" id="3.80.10.10">
    <property type="entry name" value="Ribonuclease Inhibitor"/>
    <property type="match status" value="1"/>
</dbReference>
<dbReference type="EMBL" id="KZ293416">
    <property type="protein sequence ID" value="PBK76703.1"/>
    <property type="molecule type" value="Genomic_DNA"/>
</dbReference>
<evidence type="ECO:0000256" key="1">
    <source>
        <dbReference type="SAM" id="Coils"/>
    </source>
</evidence>